<keyword evidence="2" id="KW-1185">Reference proteome</keyword>
<organism evidence="1 2">
    <name type="scientific">Luteolibacter ambystomatis</name>
    <dbReference type="NCBI Taxonomy" id="2824561"/>
    <lineage>
        <taxon>Bacteria</taxon>
        <taxon>Pseudomonadati</taxon>
        <taxon>Verrucomicrobiota</taxon>
        <taxon>Verrucomicrobiia</taxon>
        <taxon>Verrucomicrobiales</taxon>
        <taxon>Verrucomicrobiaceae</taxon>
        <taxon>Luteolibacter</taxon>
    </lineage>
</organism>
<dbReference type="AlphaFoldDB" id="A0A975J320"/>
<evidence type="ECO:0000313" key="2">
    <source>
        <dbReference type="Proteomes" id="UP000676169"/>
    </source>
</evidence>
<gene>
    <name evidence="1" type="ORF">KBB96_09645</name>
</gene>
<accession>A0A975J320</accession>
<name>A0A975J320_9BACT</name>
<dbReference type="EMBL" id="CP073100">
    <property type="protein sequence ID" value="QUE53143.1"/>
    <property type="molecule type" value="Genomic_DNA"/>
</dbReference>
<evidence type="ECO:0000313" key="1">
    <source>
        <dbReference type="EMBL" id="QUE53143.1"/>
    </source>
</evidence>
<sequence length="175" mass="19412">MAIKLKDLDRFLVSGKMGFDRREESRHTGYVVRMGNARLGLPTLLRVSHGGGDAALNNIKGVAQALGLNVKELQTAEKCHISRECILLMLSVHMLDFAVNRRAMLRDKDEGEAGIRAMVESVKIILAQTPTLSKKAWTGEELKAFGRVRHLLQQWEKEPLTAEAAKAIISHTSRG</sequence>
<dbReference type="Proteomes" id="UP000676169">
    <property type="component" value="Chromosome"/>
</dbReference>
<protein>
    <submittedName>
        <fullName evidence="1">Uncharacterized protein</fullName>
    </submittedName>
</protein>
<dbReference type="KEGG" id="lamb:KBB96_09645"/>
<proteinExistence type="predicted"/>
<dbReference type="RefSeq" id="WP_211634487.1">
    <property type="nucleotide sequence ID" value="NZ_CP073100.1"/>
</dbReference>
<reference evidence="1" key="1">
    <citation type="submission" date="2021-04" db="EMBL/GenBank/DDBJ databases">
        <title>Luteolibacter sp. 32A isolated from the skin of an Anderson's salamander (Ambystoma andersonii).</title>
        <authorList>
            <person name="Spergser J."/>
            <person name="Busse H.-J."/>
        </authorList>
    </citation>
    <scope>NUCLEOTIDE SEQUENCE</scope>
    <source>
        <strain evidence="1">32A</strain>
    </source>
</reference>